<dbReference type="PANTHER" id="PTHR46015:SF1">
    <property type="entry name" value="HOMOCYSTEINE S-METHYLTRANSFERASE-LIKE ISOFORM 1"/>
    <property type="match status" value="1"/>
</dbReference>
<evidence type="ECO:0000256" key="4">
    <source>
        <dbReference type="ARBA" id="ARBA00022833"/>
    </source>
</evidence>
<dbReference type="RefSeq" id="WP_139642792.1">
    <property type="nucleotide sequence ID" value="NZ_BAAAZS010000052.1"/>
</dbReference>
<dbReference type="GO" id="GO:0008270">
    <property type="term" value="F:zinc ion binding"/>
    <property type="evidence" value="ECO:0007669"/>
    <property type="project" value="InterPro"/>
</dbReference>
<accession>A0A5C4V7W6</accession>
<dbReference type="GO" id="GO:0033528">
    <property type="term" value="P:S-methylmethionine cycle"/>
    <property type="evidence" value="ECO:0007669"/>
    <property type="project" value="TreeGrafter"/>
</dbReference>
<dbReference type="GO" id="GO:0009086">
    <property type="term" value="P:methionine biosynthetic process"/>
    <property type="evidence" value="ECO:0007669"/>
    <property type="project" value="InterPro"/>
</dbReference>
<evidence type="ECO:0000313" key="7">
    <source>
        <dbReference type="EMBL" id="TNM31725.1"/>
    </source>
</evidence>
<keyword evidence="8" id="KW-1185">Reference proteome</keyword>
<dbReference type="PIRSF" id="PIRSF037505">
    <property type="entry name" value="Betaine_HMT"/>
    <property type="match status" value="1"/>
</dbReference>
<name>A0A5C4V7W6_9ACTN</name>
<comment type="cofactor">
    <cofactor evidence="5">
        <name>Zn(2+)</name>
        <dbReference type="ChEBI" id="CHEBI:29105"/>
    </cofactor>
</comment>
<dbReference type="PROSITE" id="PS50970">
    <property type="entry name" value="HCY"/>
    <property type="match status" value="1"/>
</dbReference>
<evidence type="ECO:0000259" key="6">
    <source>
        <dbReference type="PROSITE" id="PS50970"/>
    </source>
</evidence>
<comment type="caution">
    <text evidence="7">The sequence shown here is derived from an EMBL/GenBank/DDBJ whole genome shotgun (WGS) entry which is preliminary data.</text>
</comment>
<dbReference type="GO" id="GO:0008898">
    <property type="term" value="F:S-adenosylmethionine-homocysteine S-methyltransferase activity"/>
    <property type="evidence" value="ECO:0007669"/>
    <property type="project" value="TreeGrafter"/>
</dbReference>
<dbReference type="AlphaFoldDB" id="A0A5C4V7W6"/>
<dbReference type="Proteomes" id="UP000311713">
    <property type="component" value="Unassembled WGS sequence"/>
</dbReference>
<evidence type="ECO:0000256" key="2">
    <source>
        <dbReference type="ARBA" id="ARBA00022679"/>
    </source>
</evidence>
<keyword evidence="3 5" id="KW-0479">Metal-binding</keyword>
<dbReference type="EMBL" id="VDGT01000005">
    <property type="protein sequence ID" value="TNM31725.1"/>
    <property type="molecule type" value="Genomic_DNA"/>
</dbReference>
<organism evidence="7 8">
    <name type="scientific">Streptomyces sedi</name>
    <dbReference type="NCBI Taxonomy" id="555059"/>
    <lineage>
        <taxon>Bacteria</taxon>
        <taxon>Bacillati</taxon>
        <taxon>Actinomycetota</taxon>
        <taxon>Actinomycetes</taxon>
        <taxon>Kitasatosporales</taxon>
        <taxon>Streptomycetaceae</taxon>
        <taxon>Streptomyces</taxon>
    </lineage>
</organism>
<dbReference type="GO" id="GO:0032259">
    <property type="term" value="P:methylation"/>
    <property type="evidence" value="ECO:0007669"/>
    <property type="project" value="UniProtKB-KW"/>
</dbReference>
<dbReference type="InterPro" id="IPR051486">
    <property type="entry name" value="Hcy_S-methyltransferase"/>
</dbReference>
<reference evidence="7 8" key="1">
    <citation type="submission" date="2019-06" db="EMBL/GenBank/DDBJ databases">
        <title>Draft genome of Streptomyces sedi sp. JCM16909.</title>
        <authorList>
            <person name="Klykleung N."/>
            <person name="Tanasupawat S."/>
            <person name="Kudo T."/>
            <person name="Yuki M."/>
            <person name="Ohkuma M."/>
        </authorList>
    </citation>
    <scope>NUCLEOTIDE SEQUENCE [LARGE SCALE GENOMIC DNA]</scope>
    <source>
        <strain evidence="7 8">JCM 16909</strain>
    </source>
</reference>
<dbReference type="EC" id="2.1.1.10" evidence="7"/>
<keyword evidence="2 5" id="KW-0808">Transferase</keyword>
<proteinExistence type="predicted"/>
<evidence type="ECO:0000256" key="5">
    <source>
        <dbReference type="PROSITE-ProRule" id="PRU00333"/>
    </source>
</evidence>
<evidence type="ECO:0000256" key="3">
    <source>
        <dbReference type="ARBA" id="ARBA00022723"/>
    </source>
</evidence>
<feature type="binding site" evidence="5">
    <location>
        <position position="274"/>
    </location>
    <ligand>
        <name>Zn(2+)</name>
        <dbReference type="ChEBI" id="CHEBI:29105"/>
    </ligand>
</feature>
<dbReference type="NCBIfam" id="NF007020">
    <property type="entry name" value="PRK09485.1"/>
    <property type="match status" value="1"/>
</dbReference>
<dbReference type="InterPro" id="IPR036589">
    <property type="entry name" value="HCY_dom_sf"/>
</dbReference>
<gene>
    <name evidence="7" type="primary">mmuM</name>
    <name evidence="7" type="ORF">FH715_09290</name>
</gene>
<evidence type="ECO:0000256" key="1">
    <source>
        <dbReference type="ARBA" id="ARBA00022603"/>
    </source>
</evidence>
<sequence>MLDLAAALAPGAPPLLLDGGLSDQLAAQGVDLDDELWTARVLVEAPERLVTAHSAYLRAGADVLLTASYQASFEGFARRGVGRRAAAGLLADSVRLAREAAASTLRPALVAASVGPYGAVLADGSEYRGDYGLTVAELARFHGPRVEALLAGGPDLLALETVPDTREAEAMLSVVRGAGVPVWLSYTAEGGRTRAGQPLAEAFALAADEPSVAAVGVNCCGPGEVVDAVASATSVTGRPAVAYPNGGRHGQAPPRPENTRAWRAAGAHLIGGCCGVDPTQIAAMRSALST</sequence>
<dbReference type="InterPro" id="IPR003726">
    <property type="entry name" value="HCY_dom"/>
</dbReference>
<keyword evidence="4 5" id="KW-0862">Zinc</keyword>
<protein>
    <submittedName>
        <fullName evidence="7">Homocysteine S-methyltransferase</fullName>
        <ecNumber evidence="7">2.1.1.10</ecNumber>
    </submittedName>
</protein>
<dbReference type="InterPro" id="IPR017226">
    <property type="entry name" value="BHMT-like"/>
</dbReference>
<evidence type="ECO:0000313" key="8">
    <source>
        <dbReference type="Proteomes" id="UP000311713"/>
    </source>
</evidence>
<keyword evidence="1 5" id="KW-0489">Methyltransferase</keyword>
<dbReference type="Pfam" id="PF02574">
    <property type="entry name" value="S-methyl_trans"/>
    <property type="match status" value="1"/>
</dbReference>
<feature type="domain" description="Hcy-binding" evidence="6">
    <location>
        <begin position="3"/>
        <end position="288"/>
    </location>
</feature>
<dbReference type="PANTHER" id="PTHR46015">
    <property type="entry name" value="ZGC:172121"/>
    <property type="match status" value="1"/>
</dbReference>
<feature type="binding site" evidence="5">
    <location>
        <position position="273"/>
    </location>
    <ligand>
        <name>Zn(2+)</name>
        <dbReference type="ChEBI" id="CHEBI:29105"/>
    </ligand>
</feature>
<dbReference type="OrthoDB" id="9803687at2"/>
<dbReference type="SUPFAM" id="SSF82282">
    <property type="entry name" value="Homocysteine S-methyltransferase"/>
    <property type="match status" value="1"/>
</dbReference>
<dbReference type="Gene3D" id="3.20.20.330">
    <property type="entry name" value="Homocysteine-binding-like domain"/>
    <property type="match status" value="1"/>
</dbReference>
<feature type="binding site" evidence="5">
    <location>
        <position position="219"/>
    </location>
    <ligand>
        <name>Zn(2+)</name>
        <dbReference type="ChEBI" id="CHEBI:29105"/>
    </ligand>
</feature>